<dbReference type="EMBL" id="HBJA01153750">
    <property type="protein sequence ID" value="CAE0843964.1"/>
    <property type="molecule type" value="Transcribed_RNA"/>
</dbReference>
<organism evidence="1">
    <name type="scientific">Eutreptiella gymnastica</name>
    <dbReference type="NCBI Taxonomy" id="73025"/>
    <lineage>
        <taxon>Eukaryota</taxon>
        <taxon>Discoba</taxon>
        <taxon>Euglenozoa</taxon>
        <taxon>Euglenida</taxon>
        <taxon>Spirocuta</taxon>
        <taxon>Euglenophyceae</taxon>
        <taxon>Eutreptiales</taxon>
        <taxon>Eutreptiaceae</taxon>
        <taxon>Eutreptiella</taxon>
    </lineage>
</organism>
<evidence type="ECO:0000313" key="1">
    <source>
        <dbReference type="EMBL" id="CAE0843964.1"/>
    </source>
</evidence>
<gene>
    <name evidence="1" type="ORF">EGYM00163_LOCUS52503</name>
    <name evidence="2" type="ORF">EGYM00163_LOCUS52504</name>
</gene>
<dbReference type="AlphaFoldDB" id="A0A6T2M2N9"/>
<sequence>MAQDMHFSKFKVGDTIKLGDITLVKTDLPDKMKVFTSPELKLMMVSKDAEGNNLVAIDGDYSRGVVQVNAADNSAVGYWSPQSEWEELRPGTCIKMGEVDLVRHDDPETIRALATESKMLQVVTPDWHGYQLMAQDGDVAKGLLMVNSDANAVGFWMPKAEYDAKFPNKSS</sequence>
<accession>A0A6T2M2N9</accession>
<reference evidence="1" key="1">
    <citation type="submission" date="2021-01" db="EMBL/GenBank/DDBJ databases">
        <authorList>
            <person name="Corre E."/>
            <person name="Pelletier E."/>
            <person name="Niang G."/>
            <person name="Scheremetjew M."/>
            <person name="Finn R."/>
            <person name="Kale V."/>
            <person name="Holt S."/>
            <person name="Cochrane G."/>
            <person name="Meng A."/>
            <person name="Brown T."/>
            <person name="Cohen L."/>
        </authorList>
    </citation>
    <scope>NUCLEOTIDE SEQUENCE</scope>
    <source>
        <strain evidence="1">CCMP1594</strain>
    </source>
</reference>
<dbReference type="EMBL" id="HBJA01153751">
    <property type="protein sequence ID" value="CAE0843966.1"/>
    <property type="molecule type" value="Transcribed_RNA"/>
</dbReference>
<protein>
    <submittedName>
        <fullName evidence="1">Uncharacterized protein</fullName>
    </submittedName>
</protein>
<evidence type="ECO:0000313" key="2">
    <source>
        <dbReference type="EMBL" id="CAE0843966.1"/>
    </source>
</evidence>
<name>A0A6T2M2N9_9EUGL</name>
<proteinExistence type="predicted"/>